<evidence type="ECO:0000313" key="1">
    <source>
        <dbReference type="EMBL" id="SPF49334.1"/>
    </source>
</evidence>
<dbReference type="AlphaFoldDB" id="A0A2U3LBM2"/>
<gene>
    <name evidence="1" type="ORF">SBF1_4490001</name>
</gene>
<protein>
    <submittedName>
        <fullName evidence="1">Uncharacterized protein</fullName>
    </submittedName>
</protein>
<organism evidence="1 2">
    <name type="scientific">Candidatus Desulfosporosinus infrequens</name>
    <dbReference type="NCBI Taxonomy" id="2043169"/>
    <lineage>
        <taxon>Bacteria</taxon>
        <taxon>Bacillati</taxon>
        <taxon>Bacillota</taxon>
        <taxon>Clostridia</taxon>
        <taxon>Eubacteriales</taxon>
        <taxon>Desulfitobacteriaceae</taxon>
        <taxon>Desulfosporosinus</taxon>
    </lineage>
</organism>
<reference evidence="2" key="1">
    <citation type="submission" date="2018-02" db="EMBL/GenBank/DDBJ databases">
        <authorList>
            <person name="Hausmann B."/>
        </authorList>
    </citation>
    <scope>NUCLEOTIDE SEQUENCE [LARGE SCALE GENOMIC DNA]</scope>
    <source>
        <strain evidence="2">Peat soil MAG SbF1</strain>
    </source>
</reference>
<evidence type="ECO:0000313" key="2">
    <source>
        <dbReference type="Proteomes" id="UP000238916"/>
    </source>
</evidence>
<accession>A0A2U3LBM2</accession>
<proteinExistence type="predicted"/>
<name>A0A2U3LBM2_9FIRM</name>
<sequence>MSIAGMNPFMGELVNTNVQGVTCLWIQKCDYQISPVVASNTAVLVSTALTASIQTITTGITNPDVPRNTVAKGAIATSTGTVTVTGTDFLGTVITETIALSGVNAVAGLKAFATVTQITLPVSSGTGDGVSIGLGSKLGLPYTLTKNVVAKAYNNNVLEATNPTVTVDPANLCNNTATLATALAGSVVDIYLDVPG</sequence>
<dbReference type="Proteomes" id="UP000238916">
    <property type="component" value="Unassembled WGS sequence"/>
</dbReference>
<dbReference type="OrthoDB" id="2626104at2"/>
<dbReference type="EMBL" id="OMOF01000389">
    <property type="protein sequence ID" value="SPF49334.1"/>
    <property type="molecule type" value="Genomic_DNA"/>
</dbReference>